<accession>A0A087BLR1</accession>
<comment type="subcellular location">
    <subcellularLocation>
        <location evidence="1">Cell membrane</location>
        <topology evidence="1">Multi-pass membrane protein</topology>
    </subcellularLocation>
</comment>
<dbReference type="InterPro" id="IPR027417">
    <property type="entry name" value="P-loop_NTPase"/>
</dbReference>
<dbReference type="FunFam" id="3.40.50.300:FF:000527">
    <property type="entry name" value="Tyrosine-protein kinase etk"/>
    <property type="match status" value="1"/>
</dbReference>
<feature type="domain" description="Polysaccharide chain length determinant N-terminal" evidence="16">
    <location>
        <begin position="3"/>
        <end position="93"/>
    </location>
</feature>
<evidence type="ECO:0000256" key="8">
    <source>
        <dbReference type="ARBA" id="ARBA00022741"/>
    </source>
</evidence>
<evidence type="ECO:0000256" key="4">
    <source>
        <dbReference type="ARBA" id="ARBA00011903"/>
    </source>
</evidence>
<keyword evidence="10" id="KW-0067">ATP-binding</keyword>
<keyword evidence="12 15" id="KW-0472">Membrane</keyword>
<evidence type="ECO:0000256" key="13">
    <source>
        <dbReference type="ARBA" id="ARBA00023137"/>
    </source>
</evidence>
<keyword evidence="13" id="KW-0829">Tyrosine-protein kinase</keyword>
<comment type="similarity">
    <text evidence="2">Belongs to the CpsC/CapA family.</text>
</comment>
<proteinExistence type="inferred from homology"/>
<dbReference type="SUPFAM" id="SSF52540">
    <property type="entry name" value="P-loop containing nucleoside triphosphate hydrolases"/>
    <property type="match status" value="1"/>
</dbReference>
<evidence type="ECO:0000256" key="2">
    <source>
        <dbReference type="ARBA" id="ARBA00006683"/>
    </source>
</evidence>
<dbReference type="PANTHER" id="PTHR32309:SF13">
    <property type="entry name" value="FERRIC ENTEROBACTIN TRANSPORT PROTEIN FEPE"/>
    <property type="match status" value="1"/>
</dbReference>
<dbReference type="Pfam" id="PF10609">
    <property type="entry name" value="ParA"/>
    <property type="match status" value="1"/>
</dbReference>
<keyword evidence="11 15" id="KW-1133">Transmembrane helix</keyword>
<name>A0A087BLR1_BIFLN</name>
<evidence type="ECO:0000256" key="9">
    <source>
        <dbReference type="ARBA" id="ARBA00022777"/>
    </source>
</evidence>
<dbReference type="AlphaFoldDB" id="A0A087BLR1"/>
<dbReference type="Proteomes" id="UP000029024">
    <property type="component" value="Unassembled WGS sequence"/>
</dbReference>
<feature type="transmembrane region" description="Helical" evidence="15">
    <location>
        <begin position="178"/>
        <end position="199"/>
    </location>
</feature>
<dbReference type="GO" id="GO:0004715">
    <property type="term" value="F:non-membrane spanning protein tyrosine kinase activity"/>
    <property type="evidence" value="ECO:0007669"/>
    <property type="project" value="UniProtKB-EC"/>
</dbReference>
<organism evidence="17 18">
    <name type="scientific">Bifidobacterium longum subsp. suis</name>
    <dbReference type="NCBI Taxonomy" id="1695"/>
    <lineage>
        <taxon>Bacteria</taxon>
        <taxon>Bacillati</taxon>
        <taxon>Actinomycetota</taxon>
        <taxon>Actinomycetes</taxon>
        <taxon>Bifidobacteriales</taxon>
        <taxon>Bifidobacteriaceae</taxon>
        <taxon>Bifidobacterium</taxon>
    </lineage>
</organism>
<evidence type="ECO:0000256" key="15">
    <source>
        <dbReference type="SAM" id="Phobius"/>
    </source>
</evidence>
<evidence type="ECO:0000256" key="7">
    <source>
        <dbReference type="ARBA" id="ARBA00022692"/>
    </source>
</evidence>
<evidence type="ECO:0000256" key="12">
    <source>
        <dbReference type="ARBA" id="ARBA00023136"/>
    </source>
</evidence>
<reference evidence="17 18" key="1">
    <citation type="submission" date="2014-03" db="EMBL/GenBank/DDBJ databases">
        <title>Genomics of Bifidobacteria.</title>
        <authorList>
            <person name="Ventura M."/>
            <person name="Milani C."/>
            <person name="Lugli G.A."/>
        </authorList>
    </citation>
    <scope>NUCLEOTIDE SEQUENCE [LARGE SCALE GENOMIC DNA]</scope>
    <source>
        <strain evidence="17 18">LMG 21814</strain>
    </source>
</reference>
<comment type="caution">
    <text evidence="17">The sequence shown here is derived from an EMBL/GenBank/DDBJ whole genome shotgun (WGS) entry which is preliminary data.</text>
</comment>
<sequence>MTIADLLQIIRKHLASAIISFVVVFAAVAAVAFIMPPKYTATAEAFATYAGQSGETQTTNDMSSGANYLNTQIKTYPELVKTEAVLQPVIKDLGLDMTTTDLAGVVTAANPTNTFMVDISAEVGDPQQAADIANSVAKNLADQISSDLYNNSSSSGSPIKLTVVQKAQTPTGQSSPNIPLYLAAGLILGLIVGIGVALLKDILNTKVDSTDDVRELTHASSLGTVPQATILDDSRPVVVAQPAGSEAEEFRRIRTNLSFLTTTATQGHGRLLVITSTDPSEGKTTVSSNVAVALAEEGKSVLLIDADLRHPSVAHKLGIEGHVGLSHVLSRQASPADVIQKYWKPNLHIMPAGKRPANASILLNSDLMKEMVEQALTQYDYVIIDTAPMSVANDATVFGRMAGGLVLVTGKGVVEKKELENTATALQAAEVPILGFIFNFADPKKIHSKNYYYYYYEDGNKRSSHKGAKSKGEKKARK</sequence>
<dbReference type="CDD" id="cd05387">
    <property type="entry name" value="BY-kinase"/>
    <property type="match status" value="1"/>
</dbReference>
<keyword evidence="5" id="KW-1003">Cell membrane</keyword>
<dbReference type="GO" id="GO:0005524">
    <property type="term" value="F:ATP binding"/>
    <property type="evidence" value="ECO:0007669"/>
    <property type="project" value="UniProtKB-KW"/>
</dbReference>
<dbReference type="Gene3D" id="3.40.50.300">
    <property type="entry name" value="P-loop containing nucleotide triphosphate hydrolases"/>
    <property type="match status" value="1"/>
</dbReference>
<comment type="similarity">
    <text evidence="3">Belongs to the CpsD/CapB family.</text>
</comment>
<evidence type="ECO:0000313" key="17">
    <source>
        <dbReference type="EMBL" id="KFI71961.1"/>
    </source>
</evidence>
<protein>
    <recommendedName>
        <fullName evidence="4">non-specific protein-tyrosine kinase</fullName>
        <ecNumber evidence="4">2.7.10.2</ecNumber>
    </recommendedName>
</protein>
<dbReference type="InterPro" id="IPR050445">
    <property type="entry name" value="Bact_polysacc_biosynth/exp"/>
</dbReference>
<gene>
    <name evidence="17" type="ORF">BLSS_1646</name>
</gene>
<keyword evidence="6 17" id="KW-0808">Transferase</keyword>
<dbReference type="InterPro" id="IPR005702">
    <property type="entry name" value="Wzc-like_C"/>
</dbReference>
<dbReference type="EMBL" id="JGZA01000006">
    <property type="protein sequence ID" value="KFI71961.1"/>
    <property type="molecule type" value="Genomic_DNA"/>
</dbReference>
<dbReference type="GO" id="GO:0042802">
    <property type="term" value="F:identical protein binding"/>
    <property type="evidence" value="ECO:0007669"/>
    <property type="project" value="UniProtKB-ARBA"/>
</dbReference>
<keyword evidence="8" id="KW-0547">Nucleotide-binding</keyword>
<evidence type="ECO:0000256" key="1">
    <source>
        <dbReference type="ARBA" id="ARBA00004651"/>
    </source>
</evidence>
<feature type="transmembrane region" description="Helical" evidence="15">
    <location>
        <begin position="14"/>
        <end position="35"/>
    </location>
</feature>
<dbReference type="EC" id="2.7.10.2" evidence="4"/>
<evidence type="ECO:0000256" key="5">
    <source>
        <dbReference type="ARBA" id="ARBA00022475"/>
    </source>
</evidence>
<evidence type="ECO:0000259" key="16">
    <source>
        <dbReference type="Pfam" id="PF02706"/>
    </source>
</evidence>
<dbReference type="GO" id="GO:0005886">
    <property type="term" value="C:plasma membrane"/>
    <property type="evidence" value="ECO:0007669"/>
    <property type="project" value="UniProtKB-SubCell"/>
</dbReference>
<keyword evidence="9 17" id="KW-0418">Kinase</keyword>
<keyword evidence="7 15" id="KW-0812">Transmembrane</keyword>
<evidence type="ECO:0000256" key="14">
    <source>
        <dbReference type="ARBA" id="ARBA00051245"/>
    </source>
</evidence>
<dbReference type="NCBIfam" id="TIGR01007">
    <property type="entry name" value="eps_fam"/>
    <property type="match status" value="1"/>
</dbReference>
<evidence type="ECO:0000256" key="3">
    <source>
        <dbReference type="ARBA" id="ARBA00007316"/>
    </source>
</evidence>
<dbReference type="PANTHER" id="PTHR32309">
    <property type="entry name" value="TYROSINE-PROTEIN KINASE"/>
    <property type="match status" value="1"/>
</dbReference>
<dbReference type="RefSeq" id="WP_032683383.1">
    <property type="nucleotide sequence ID" value="NZ_JGZA01000006.1"/>
</dbReference>
<dbReference type="Pfam" id="PF02706">
    <property type="entry name" value="Wzz"/>
    <property type="match status" value="1"/>
</dbReference>
<evidence type="ECO:0000313" key="18">
    <source>
        <dbReference type="Proteomes" id="UP000029024"/>
    </source>
</evidence>
<dbReference type="InterPro" id="IPR003856">
    <property type="entry name" value="LPS_length_determ_N"/>
</dbReference>
<evidence type="ECO:0000256" key="11">
    <source>
        <dbReference type="ARBA" id="ARBA00022989"/>
    </source>
</evidence>
<evidence type="ECO:0000256" key="6">
    <source>
        <dbReference type="ARBA" id="ARBA00022679"/>
    </source>
</evidence>
<evidence type="ECO:0000256" key="10">
    <source>
        <dbReference type="ARBA" id="ARBA00022840"/>
    </source>
</evidence>
<dbReference type="InterPro" id="IPR033756">
    <property type="entry name" value="YlxH/NBP35"/>
</dbReference>
<comment type="catalytic activity">
    <reaction evidence="14">
        <text>L-tyrosyl-[protein] + ATP = O-phospho-L-tyrosyl-[protein] + ADP + H(+)</text>
        <dbReference type="Rhea" id="RHEA:10596"/>
        <dbReference type="Rhea" id="RHEA-COMP:10136"/>
        <dbReference type="Rhea" id="RHEA-COMP:20101"/>
        <dbReference type="ChEBI" id="CHEBI:15378"/>
        <dbReference type="ChEBI" id="CHEBI:30616"/>
        <dbReference type="ChEBI" id="CHEBI:46858"/>
        <dbReference type="ChEBI" id="CHEBI:61978"/>
        <dbReference type="ChEBI" id="CHEBI:456216"/>
        <dbReference type="EC" id="2.7.10.2"/>
    </reaction>
</comment>